<keyword evidence="3" id="KW-1185">Reference proteome</keyword>
<evidence type="ECO:0000256" key="1">
    <source>
        <dbReference type="SAM" id="MobiDB-lite"/>
    </source>
</evidence>
<name>A0A453PAC6_AEGTS</name>
<feature type="compositionally biased region" description="Low complexity" evidence="1">
    <location>
        <begin position="21"/>
        <end position="36"/>
    </location>
</feature>
<accession>A0A453PAC6</accession>
<feature type="compositionally biased region" description="Basic residues" evidence="1">
    <location>
        <begin position="10"/>
        <end position="20"/>
    </location>
</feature>
<sequence>LRAAKENPSRRHGLPRRRSLHPQPLRPRLLLPAPVRSTHGREGHHQFEFGSSPPNHLLPPPRRLRRGPPRGYRPLFCQYVLYSVLGRAAESESMLERCQAIAGDKLSANLTMPISATK</sequence>
<dbReference type="Proteomes" id="UP000015105">
    <property type="component" value="Chromosome 6D"/>
</dbReference>
<reference evidence="3" key="2">
    <citation type="journal article" date="2017" name="Nat. Plants">
        <title>The Aegilops tauschii genome reveals multiple impacts of transposons.</title>
        <authorList>
            <person name="Zhao G."/>
            <person name="Zou C."/>
            <person name="Li K."/>
            <person name="Wang K."/>
            <person name="Li T."/>
            <person name="Gao L."/>
            <person name="Zhang X."/>
            <person name="Wang H."/>
            <person name="Yang Z."/>
            <person name="Liu X."/>
            <person name="Jiang W."/>
            <person name="Mao L."/>
            <person name="Kong X."/>
            <person name="Jiao Y."/>
            <person name="Jia J."/>
        </authorList>
    </citation>
    <scope>NUCLEOTIDE SEQUENCE [LARGE SCALE GENOMIC DNA]</scope>
    <source>
        <strain evidence="3">cv. AL8/78</strain>
    </source>
</reference>
<evidence type="ECO:0000313" key="2">
    <source>
        <dbReference type="EnsemblPlants" id="AET6Gv20669200.3"/>
    </source>
</evidence>
<organism evidence="2 3">
    <name type="scientific">Aegilops tauschii subsp. strangulata</name>
    <name type="common">Goatgrass</name>
    <dbReference type="NCBI Taxonomy" id="200361"/>
    <lineage>
        <taxon>Eukaryota</taxon>
        <taxon>Viridiplantae</taxon>
        <taxon>Streptophyta</taxon>
        <taxon>Embryophyta</taxon>
        <taxon>Tracheophyta</taxon>
        <taxon>Spermatophyta</taxon>
        <taxon>Magnoliopsida</taxon>
        <taxon>Liliopsida</taxon>
        <taxon>Poales</taxon>
        <taxon>Poaceae</taxon>
        <taxon>BOP clade</taxon>
        <taxon>Pooideae</taxon>
        <taxon>Triticodae</taxon>
        <taxon>Triticeae</taxon>
        <taxon>Triticinae</taxon>
        <taxon>Aegilops</taxon>
    </lineage>
</organism>
<reference evidence="2" key="3">
    <citation type="journal article" date="2017" name="Nature">
        <title>Genome sequence of the progenitor of the wheat D genome Aegilops tauschii.</title>
        <authorList>
            <person name="Luo M.C."/>
            <person name="Gu Y.Q."/>
            <person name="Puiu D."/>
            <person name="Wang H."/>
            <person name="Twardziok S.O."/>
            <person name="Deal K.R."/>
            <person name="Huo N."/>
            <person name="Zhu T."/>
            <person name="Wang L."/>
            <person name="Wang Y."/>
            <person name="McGuire P.E."/>
            <person name="Liu S."/>
            <person name="Long H."/>
            <person name="Ramasamy R.K."/>
            <person name="Rodriguez J.C."/>
            <person name="Van S.L."/>
            <person name="Yuan L."/>
            <person name="Wang Z."/>
            <person name="Xia Z."/>
            <person name="Xiao L."/>
            <person name="Anderson O.D."/>
            <person name="Ouyang S."/>
            <person name="Liang Y."/>
            <person name="Zimin A.V."/>
            <person name="Pertea G."/>
            <person name="Qi P."/>
            <person name="Bennetzen J.L."/>
            <person name="Dai X."/>
            <person name="Dawson M.W."/>
            <person name="Muller H.G."/>
            <person name="Kugler K."/>
            <person name="Rivarola-Duarte L."/>
            <person name="Spannagl M."/>
            <person name="Mayer K.F.X."/>
            <person name="Lu F.H."/>
            <person name="Bevan M.W."/>
            <person name="Leroy P."/>
            <person name="Li P."/>
            <person name="You F.M."/>
            <person name="Sun Q."/>
            <person name="Liu Z."/>
            <person name="Lyons E."/>
            <person name="Wicker T."/>
            <person name="Salzberg S.L."/>
            <person name="Devos K.M."/>
            <person name="Dvorak J."/>
        </authorList>
    </citation>
    <scope>NUCLEOTIDE SEQUENCE [LARGE SCALE GENOMIC DNA]</scope>
    <source>
        <strain evidence="2">cv. AL8/78</strain>
    </source>
</reference>
<dbReference type="EnsemblPlants" id="AET6Gv20669200.3">
    <property type="protein sequence ID" value="AET6Gv20669200.3"/>
    <property type="gene ID" value="AET6Gv20669200"/>
</dbReference>
<reference evidence="2" key="4">
    <citation type="submission" date="2019-03" db="UniProtKB">
        <authorList>
            <consortium name="EnsemblPlants"/>
        </authorList>
    </citation>
    <scope>IDENTIFICATION</scope>
</reference>
<reference evidence="2" key="5">
    <citation type="journal article" date="2021" name="G3 (Bethesda)">
        <title>Aegilops tauschii genome assembly Aet v5.0 features greater sequence contiguity and improved annotation.</title>
        <authorList>
            <person name="Wang L."/>
            <person name="Zhu T."/>
            <person name="Rodriguez J.C."/>
            <person name="Deal K.R."/>
            <person name="Dubcovsky J."/>
            <person name="McGuire P.E."/>
            <person name="Lux T."/>
            <person name="Spannagl M."/>
            <person name="Mayer K.F.X."/>
            <person name="Baldrich P."/>
            <person name="Meyers B.C."/>
            <person name="Huo N."/>
            <person name="Gu Y.Q."/>
            <person name="Zhou H."/>
            <person name="Devos K.M."/>
            <person name="Bennetzen J.L."/>
            <person name="Unver T."/>
            <person name="Budak H."/>
            <person name="Gulick P.J."/>
            <person name="Galiba G."/>
            <person name="Kalapos B."/>
            <person name="Nelson D.R."/>
            <person name="Li P."/>
            <person name="You F.M."/>
            <person name="Luo M.C."/>
            <person name="Dvorak J."/>
        </authorList>
    </citation>
    <scope>NUCLEOTIDE SEQUENCE [LARGE SCALE GENOMIC DNA]</scope>
    <source>
        <strain evidence="2">cv. AL8/78</strain>
    </source>
</reference>
<reference evidence="3" key="1">
    <citation type="journal article" date="2014" name="Science">
        <title>Ancient hybridizations among the ancestral genomes of bread wheat.</title>
        <authorList>
            <consortium name="International Wheat Genome Sequencing Consortium,"/>
            <person name="Marcussen T."/>
            <person name="Sandve S.R."/>
            <person name="Heier L."/>
            <person name="Spannagl M."/>
            <person name="Pfeifer M."/>
            <person name="Jakobsen K.S."/>
            <person name="Wulff B.B."/>
            <person name="Steuernagel B."/>
            <person name="Mayer K.F."/>
            <person name="Olsen O.A."/>
        </authorList>
    </citation>
    <scope>NUCLEOTIDE SEQUENCE [LARGE SCALE GENOMIC DNA]</scope>
    <source>
        <strain evidence="3">cv. AL8/78</strain>
    </source>
</reference>
<proteinExistence type="predicted"/>
<dbReference type="AlphaFoldDB" id="A0A453PAC6"/>
<evidence type="ECO:0000313" key="3">
    <source>
        <dbReference type="Proteomes" id="UP000015105"/>
    </source>
</evidence>
<dbReference type="Gramene" id="AET6Gv20669200.3">
    <property type="protein sequence ID" value="AET6Gv20669200.3"/>
    <property type="gene ID" value="AET6Gv20669200"/>
</dbReference>
<feature type="region of interest" description="Disordered" evidence="1">
    <location>
        <begin position="1"/>
        <end position="69"/>
    </location>
</feature>
<protein>
    <submittedName>
        <fullName evidence="2">Uncharacterized protein</fullName>
    </submittedName>
</protein>